<dbReference type="Pfam" id="PF23559">
    <property type="entry name" value="WHD_DRP"/>
    <property type="match status" value="1"/>
</dbReference>
<evidence type="ECO:0000259" key="10">
    <source>
        <dbReference type="Pfam" id="PF25019"/>
    </source>
</evidence>
<feature type="domain" description="Disease resistance protein winged helix" evidence="9">
    <location>
        <begin position="438"/>
        <end position="508"/>
    </location>
</feature>
<dbReference type="InterPro" id="IPR041118">
    <property type="entry name" value="Rx_N"/>
</dbReference>
<dbReference type="InterPro" id="IPR002182">
    <property type="entry name" value="NB-ARC"/>
</dbReference>
<dbReference type="Pfam" id="PF18052">
    <property type="entry name" value="Rx_N"/>
    <property type="match status" value="1"/>
</dbReference>
<comment type="similarity">
    <text evidence="1">Belongs to the disease resistance NB-LRR family.</text>
</comment>
<name>A0AAV1E4V2_OLDCO</name>
<dbReference type="InterPro" id="IPR056789">
    <property type="entry name" value="LRR_R13L1-DRL21"/>
</dbReference>
<dbReference type="SUPFAM" id="SSF52058">
    <property type="entry name" value="L domain-like"/>
    <property type="match status" value="2"/>
</dbReference>
<evidence type="ECO:0000256" key="4">
    <source>
        <dbReference type="ARBA" id="ARBA00022741"/>
    </source>
</evidence>
<dbReference type="AlphaFoldDB" id="A0AAV1E4V2"/>
<keyword evidence="2" id="KW-0433">Leucine-rich repeat</keyword>
<dbReference type="InterPro" id="IPR032675">
    <property type="entry name" value="LRR_dom_sf"/>
</dbReference>
<dbReference type="FunFam" id="1.10.10.10:FF:000322">
    <property type="entry name" value="Probable disease resistance protein At1g63360"/>
    <property type="match status" value="1"/>
</dbReference>
<protein>
    <submittedName>
        <fullName evidence="11">OLC1v1015177C1</fullName>
    </submittedName>
</protein>
<evidence type="ECO:0000313" key="12">
    <source>
        <dbReference type="Proteomes" id="UP001161247"/>
    </source>
</evidence>
<proteinExistence type="inferred from homology"/>
<feature type="domain" description="NB-ARC" evidence="7">
    <location>
        <begin position="179"/>
        <end position="355"/>
    </location>
</feature>
<dbReference type="Proteomes" id="UP001161247">
    <property type="component" value="Chromosome 7"/>
</dbReference>
<dbReference type="EMBL" id="OX459124">
    <property type="protein sequence ID" value="CAI9114451.1"/>
    <property type="molecule type" value="Genomic_DNA"/>
</dbReference>
<evidence type="ECO:0000256" key="1">
    <source>
        <dbReference type="ARBA" id="ARBA00008894"/>
    </source>
</evidence>
<dbReference type="SUPFAM" id="SSF52540">
    <property type="entry name" value="P-loop containing nucleoside triphosphate hydrolases"/>
    <property type="match status" value="1"/>
</dbReference>
<dbReference type="InterPro" id="IPR042197">
    <property type="entry name" value="Apaf_helical"/>
</dbReference>
<dbReference type="InterPro" id="IPR038005">
    <property type="entry name" value="RX-like_CC"/>
</dbReference>
<dbReference type="CDD" id="cd14798">
    <property type="entry name" value="RX-CC_like"/>
    <property type="match status" value="1"/>
</dbReference>
<dbReference type="InterPro" id="IPR027417">
    <property type="entry name" value="P-loop_NTPase"/>
</dbReference>
<dbReference type="GO" id="GO:0005524">
    <property type="term" value="F:ATP binding"/>
    <property type="evidence" value="ECO:0007669"/>
    <property type="project" value="UniProtKB-KW"/>
</dbReference>
<dbReference type="InterPro" id="IPR036388">
    <property type="entry name" value="WH-like_DNA-bd_sf"/>
</dbReference>
<keyword evidence="5" id="KW-0611">Plant defense</keyword>
<organism evidence="11 12">
    <name type="scientific">Oldenlandia corymbosa var. corymbosa</name>
    <dbReference type="NCBI Taxonomy" id="529605"/>
    <lineage>
        <taxon>Eukaryota</taxon>
        <taxon>Viridiplantae</taxon>
        <taxon>Streptophyta</taxon>
        <taxon>Embryophyta</taxon>
        <taxon>Tracheophyta</taxon>
        <taxon>Spermatophyta</taxon>
        <taxon>Magnoliopsida</taxon>
        <taxon>eudicotyledons</taxon>
        <taxon>Gunneridae</taxon>
        <taxon>Pentapetalae</taxon>
        <taxon>asterids</taxon>
        <taxon>lamiids</taxon>
        <taxon>Gentianales</taxon>
        <taxon>Rubiaceae</taxon>
        <taxon>Rubioideae</taxon>
        <taxon>Spermacoceae</taxon>
        <taxon>Hedyotis-Oldenlandia complex</taxon>
        <taxon>Oldenlandia</taxon>
    </lineage>
</organism>
<accession>A0AAV1E4V2</accession>
<keyword evidence="4" id="KW-0547">Nucleotide-binding</keyword>
<evidence type="ECO:0000256" key="5">
    <source>
        <dbReference type="ARBA" id="ARBA00022821"/>
    </source>
</evidence>
<dbReference type="PANTHER" id="PTHR36766">
    <property type="entry name" value="PLANT BROAD-SPECTRUM MILDEW RESISTANCE PROTEIN RPW8"/>
    <property type="match status" value="1"/>
</dbReference>
<dbReference type="Gene3D" id="3.40.50.300">
    <property type="entry name" value="P-loop containing nucleotide triphosphate hydrolases"/>
    <property type="match status" value="1"/>
</dbReference>
<dbReference type="Pfam" id="PF00931">
    <property type="entry name" value="NB-ARC"/>
    <property type="match status" value="1"/>
</dbReference>
<feature type="domain" description="R13L1/DRL21-like LRR repeat region" evidence="10">
    <location>
        <begin position="686"/>
        <end position="810"/>
    </location>
</feature>
<dbReference type="GO" id="GO:0051707">
    <property type="term" value="P:response to other organism"/>
    <property type="evidence" value="ECO:0007669"/>
    <property type="project" value="UniProtKB-ARBA"/>
</dbReference>
<dbReference type="Gene3D" id="1.10.10.10">
    <property type="entry name" value="Winged helix-like DNA-binding domain superfamily/Winged helix DNA-binding domain"/>
    <property type="match status" value="1"/>
</dbReference>
<dbReference type="Gene3D" id="1.10.8.430">
    <property type="entry name" value="Helical domain of apoptotic protease-activating factors"/>
    <property type="match status" value="1"/>
</dbReference>
<gene>
    <name evidence="11" type="ORF">OLC1_LOCUS21201</name>
</gene>
<evidence type="ECO:0000256" key="6">
    <source>
        <dbReference type="ARBA" id="ARBA00022840"/>
    </source>
</evidence>
<dbReference type="Pfam" id="PF25019">
    <property type="entry name" value="LRR_R13L1-DRL21"/>
    <property type="match status" value="1"/>
</dbReference>
<evidence type="ECO:0000256" key="2">
    <source>
        <dbReference type="ARBA" id="ARBA00022614"/>
    </source>
</evidence>
<evidence type="ECO:0000259" key="9">
    <source>
        <dbReference type="Pfam" id="PF23559"/>
    </source>
</evidence>
<keyword evidence="12" id="KW-1185">Reference proteome</keyword>
<dbReference type="GO" id="GO:0043531">
    <property type="term" value="F:ADP binding"/>
    <property type="evidence" value="ECO:0007669"/>
    <property type="project" value="InterPro"/>
</dbReference>
<evidence type="ECO:0000313" key="11">
    <source>
        <dbReference type="EMBL" id="CAI9114451.1"/>
    </source>
</evidence>
<sequence>MADQVLGATVQVVLNSALSFATEKAARIFGFSNDLENLRQSVEMIQAVVADAEERQSRDKAVKLWLRRLGEVTYEAYDVFDELNYEILRRQVKSMNRPPRGTTCSFSSFSHDHHSVAFRLRMASKVQDIIAKLKGISREAAEFQLQERLMHSQLLTALSEPSTNRETNSFVAPDFVGRNDDVSAIVDMLLSSTNHVVVSVLPIIGMGGLGKTTLVKQVFNHERIESHFNKRIWVCVSDQEFDGKKVLRLMLKQLGESVQPEESEEVMVQNIRRKMGGEKYLVVLDDVWSVGSQSWNNFYSTLVGLNRGSNQRSWCLVTSRNETTATTVGTHDTYMLGKLPNDDCWTILLEKVTATASEEIPQELIAIKAQVLQRCAGLPLVAKVLGSLLRSQRKENWLSILEKKPSRGKEDEAMQILKLSFNYLPSSPIKKCFAYLSIFKEDEEIGGDDLIKLWMAEGFLQQDSRSDTTMEEVGGRYIQILLRSSLLEKAKDYKGEEVYKMHDLVHDLTKSVSNNETVASYDGAIVRSCRPRYLALDSLQQIPKEALTDISTSVRTLFLSKGWGMSDEILSKFRNLHVLKFIGRYNLEIVELPNTIGKLKRLRYLSLPRVKSLPESVCKLYNLQTLIISPFGLLQVFPKSMNNLISLKHLDCEGESKVEMPICMGRLTSLQTLKFFNIGKMRGCGIEELRPLEELRGELCIRNLHLVKDKEEASLASLSKRKHLTKLDFQWGYECERNHNCDEAAVLGSLEPHPNLRKLSIMNFMGESLPRWLVNLTMLVKLTLLNCQNCRQLPMLAELPYLEHLCLRGMKIISRMGTSLYCLDDSDGSSISGSLKLFPVLKTLELGDMPNLTEWKEARVGGEGEEAMGVFPVLEKLIIDRCPKLITTPTHFPSLKNLEISFIDNPQIARNILSKVRGGEFGELEIWNMEGLSCLSDDVFGGLVPYDESNKSPPDVKSLQLRRCSNLRRIWSGSSIDYGNSLQELSLVSCPNLVELPETLWQLQSLCHFWMRGCSTIRHVGGGPPPSPNPARACTKTEENRGHHLKSLRSFGILGCHELRSIATEILEGCTSLRELTIQDCPNLDSFPLDFRHTPNLEIIWLANCPKLYENKNNMPSGYDHLPNLTELGLGPFADDASVRLFDWDGLISLSTLKCLEIHGLLHAESCLPDQIQHLTSLRRLVILNFGLLETLPDWLGSLQSLRELSISNCPKLRRLPSKAAMSRLTNLGHIRIKDCPLLKESLRKRGPTSEWSKISHLHMTT</sequence>
<reference evidence="11" key="1">
    <citation type="submission" date="2023-03" db="EMBL/GenBank/DDBJ databases">
        <authorList>
            <person name="Julca I."/>
        </authorList>
    </citation>
    <scope>NUCLEOTIDE SEQUENCE</scope>
</reference>
<dbReference type="Gene3D" id="3.80.10.10">
    <property type="entry name" value="Ribonuclease Inhibitor"/>
    <property type="match status" value="4"/>
</dbReference>
<evidence type="ECO:0000259" key="7">
    <source>
        <dbReference type="Pfam" id="PF00931"/>
    </source>
</evidence>
<dbReference type="PANTHER" id="PTHR36766:SF70">
    <property type="entry name" value="DISEASE RESISTANCE PROTEIN RGA4"/>
    <property type="match status" value="1"/>
</dbReference>
<evidence type="ECO:0000256" key="3">
    <source>
        <dbReference type="ARBA" id="ARBA00022737"/>
    </source>
</evidence>
<dbReference type="Gene3D" id="1.20.5.4130">
    <property type="match status" value="1"/>
</dbReference>
<keyword evidence="6" id="KW-0067">ATP-binding</keyword>
<feature type="domain" description="Disease resistance N-terminal" evidence="8">
    <location>
        <begin position="10"/>
        <end position="96"/>
    </location>
</feature>
<dbReference type="PRINTS" id="PR00364">
    <property type="entry name" value="DISEASERSIST"/>
</dbReference>
<evidence type="ECO:0000259" key="8">
    <source>
        <dbReference type="Pfam" id="PF18052"/>
    </source>
</evidence>
<dbReference type="GO" id="GO:0006952">
    <property type="term" value="P:defense response"/>
    <property type="evidence" value="ECO:0007669"/>
    <property type="project" value="UniProtKB-KW"/>
</dbReference>
<dbReference type="InterPro" id="IPR058922">
    <property type="entry name" value="WHD_DRP"/>
</dbReference>
<keyword evidence="3" id="KW-0677">Repeat</keyword>